<feature type="transmembrane region" description="Helical" evidence="13">
    <location>
        <begin position="12"/>
        <end position="33"/>
    </location>
</feature>
<dbReference type="OrthoDB" id="5957813at2759"/>
<dbReference type="GeneID" id="117350803"/>
<keyword evidence="5" id="KW-0808">Transferase</keyword>
<dbReference type="Pfam" id="PF01762">
    <property type="entry name" value="Galactosyl_T"/>
    <property type="match status" value="1"/>
</dbReference>
<evidence type="ECO:0000256" key="6">
    <source>
        <dbReference type="ARBA" id="ARBA00022692"/>
    </source>
</evidence>
<dbReference type="GO" id="GO:0008499">
    <property type="term" value="F:N-acetyl-beta-D-glucosaminide beta-(1,3)-galactosyltransferase activity"/>
    <property type="evidence" value="ECO:0007669"/>
    <property type="project" value="TreeGrafter"/>
</dbReference>
<evidence type="ECO:0000313" key="14">
    <source>
        <dbReference type="Proteomes" id="UP000515159"/>
    </source>
</evidence>
<protein>
    <recommendedName>
        <fullName evidence="13">Hexosyltransferase</fullName>
        <ecNumber evidence="13">2.4.1.-</ecNumber>
    </recommendedName>
</protein>
<evidence type="ECO:0000256" key="11">
    <source>
        <dbReference type="ARBA" id="ARBA00023136"/>
    </source>
</evidence>
<comment type="subcellular location">
    <subcellularLocation>
        <location evidence="1 13">Golgi apparatus membrane</location>
        <topology evidence="1 13">Single-pass type II membrane protein</topology>
    </subcellularLocation>
</comment>
<evidence type="ECO:0000256" key="9">
    <source>
        <dbReference type="ARBA" id="ARBA00023034"/>
    </source>
</evidence>
<dbReference type="Proteomes" id="UP000515159">
    <property type="component" value="Chromosome 16"/>
</dbReference>
<evidence type="ECO:0000256" key="5">
    <source>
        <dbReference type="ARBA" id="ARBA00022679"/>
    </source>
</evidence>
<evidence type="ECO:0000256" key="10">
    <source>
        <dbReference type="ARBA" id="ARBA00023098"/>
    </source>
</evidence>
<evidence type="ECO:0000256" key="4">
    <source>
        <dbReference type="ARBA" id="ARBA00022676"/>
    </source>
</evidence>
<dbReference type="FunFam" id="3.90.550.50:FF:000001">
    <property type="entry name" value="Hexosyltransferase"/>
    <property type="match status" value="1"/>
</dbReference>
<proteinExistence type="inferred from homology"/>
<evidence type="ECO:0000256" key="3">
    <source>
        <dbReference type="ARBA" id="ARBA00008661"/>
    </source>
</evidence>
<name>A0A6P8PBY6_GEOSA</name>
<reference evidence="15" key="1">
    <citation type="submission" date="2025-08" db="UniProtKB">
        <authorList>
            <consortium name="RefSeq"/>
        </authorList>
    </citation>
    <scope>IDENTIFICATION</scope>
</reference>
<evidence type="ECO:0000256" key="8">
    <source>
        <dbReference type="ARBA" id="ARBA00022989"/>
    </source>
</evidence>
<keyword evidence="8 13" id="KW-1133">Transmembrane helix</keyword>
<keyword evidence="11 13" id="KW-0472">Membrane</keyword>
<dbReference type="InterPro" id="IPR002659">
    <property type="entry name" value="Glyco_trans_31"/>
</dbReference>
<gene>
    <name evidence="15" type="primary">LOC117350803</name>
</gene>
<dbReference type="InParanoid" id="A0A6P8PBY6"/>
<dbReference type="GO" id="GO:0006629">
    <property type="term" value="P:lipid metabolic process"/>
    <property type="evidence" value="ECO:0007669"/>
    <property type="project" value="UniProtKB-KW"/>
</dbReference>
<evidence type="ECO:0000256" key="1">
    <source>
        <dbReference type="ARBA" id="ARBA00004323"/>
    </source>
</evidence>
<keyword evidence="7 13" id="KW-0735">Signal-anchor</keyword>
<comment type="similarity">
    <text evidence="3 13">Belongs to the glycosyltransferase 31 family.</text>
</comment>
<dbReference type="GO" id="GO:0006493">
    <property type="term" value="P:protein O-linked glycosylation"/>
    <property type="evidence" value="ECO:0007669"/>
    <property type="project" value="TreeGrafter"/>
</dbReference>
<dbReference type="KEGG" id="gsh:117350803"/>
<dbReference type="AlphaFoldDB" id="A0A6P8PBY6"/>
<evidence type="ECO:0000256" key="12">
    <source>
        <dbReference type="ARBA" id="ARBA00023180"/>
    </source>
</evidence>
<keyword evidence="14" id="KW-1185">Reference proteome</keyword>
<keyword evidence="10" id="KW-0443">Lipid metabolism</keyword>
<dbReference type="PANTHER" id="PTHR11214">
    <property type="entry name" value="BETA-1,3-N-ACETYLGLUCOSAMINYLTRANSFERASE"/>
    <property type="match status" value="1"/>
</dbReference>
<sequence>MRKLVQHQYALFQFLTALLILASIFLLSVFNMAKEAWQHDQLKLLTHANSLQSSTLKPPRTRHPLEVVYPYNYKFLLNEPDKCKRAPFLVLLIITEAKDLASRLAIRRTWGNESYFPKLPIIRLFLTGIPPMFSASMQASLQEESNTFQDIIQQDFLDTYNNLTLKTLMGMQWVNQYCPKTSYVMKVDSDTFFNVDYLVHGLLKPELPARERYISGFIVANTGPLRSKKYKWYVPKDIYPNDTYPPYCSGVGYVFSGDMAKRIYDVAQVLKVVNMEDVFIGICLYELKINITKPPPNIFNGLRIEYNRCRFKKLIFVHHFSPQELLQIWPDFQSTASCS</sequence>
<comment type="pathway">
    <text evidence="2">Protein modification; protein glycosylation.</text>
</comment>
<keyword evidence="12" id="KW-0325">Glycoprotein</keyword>
<evidence type="ECO:0000256" key="7">
    <source>
        <dbReference type="ARBA" id="ARBA00022968"/>
    </source>
</evidence>
<dbReference type="RefSeq" id="XP_033781319.1">
    <property type="nucleotide sequence ID" value="XM_033925428.1"/>
</dbReference>
<evidence type="ECO:0000313" key="15">
    <source>
        <dbReference type="RefSeq" id="XP_033781319.1"/>
    </source>
</evidence>
<accession>A0A6P8PBY6</accession>
<evidence type="ECO:0000256" key="13">
    <source>
        <dbReference type="RuleBase" id="RU363063"/>
    </source>
</evidence>
<evidence type="ECO:0000256" key="2">
    <source>
        <dbReference type="ARBA" id="ARBA00004922"/>
    </source>
</evidence>
<keyword evidence="4 13" id="KW-0328">Glycosyltransferase</keyword>
<organism evidence="14 15">
    <name type="scientific">Geotrypetes seraphini</name>
    <name type="common">Gaboon caecilian</name>
    <name type="synonym">Caecilia seraphini</name>
    <dbReference type="NCBI Taxonomy" id="260995"/>
    <lineage>
        <taxon>Eukaryota</taxon>
        <taxon>Metazoa</taxon>
        <taxon>Chordata</taxon>
        <taxon>Craniata</taxon>
        <taxon>Vertebrata</taxon>
        <taxon>Euteleostomi</taxon>
        <taxon>Amphibia</taxon>
        <taxon>Gymnophiona</taxon>
        <taxon>Geotrypetes</taxon>
    </lineage>
</organism>
<keyword evidence="9 13" id="KW-0333">Golgi apparatus</keyword>
<dbReference type="PANTHER" id="PTHR11214:SF151">
    <property type="entry name" value="HEXOSYLTRANSFERASE"/>
    <property type="match status" value="1"/>
</dbReference>
<dbReference type="Gene3D" id="3.90.550.50">
    <property type="match status" value="1"/>
</dbReference>
<keyword evidence="6 13" id="KW-0812">Transmembrane</keyword>
<dbReference type="EC" id="2.4.1.-" evidence="13"/>
<dbReference type="GO" id="GO:0000139">
    <property type="term" value="C:Golgi membrane"/>
    <property type="evidence" value="ECO:0007669"/>
    <property type="project" value="UniProtKB-SubCell"/>
</dbReference>